<evidence type="ECO:0000259" key="1">
    <source>
        <dbReference type="Pfam" id="PF19050"/>
    </source>
</evidence>
<comment type="caution">
    <text evidence="2">The sequence shown here is derived from an EMBL/GenBank/DDBJ whole genome shotgun (WGS) entry which is preliminary data.</text>
</comment>
<accession>A0ABW2KRV0</accession>
<gene>
    <name evidence="2" type="ORF">ACFQPS_01310</name>
</gene>
<dbReference type="SUPFAM" id="SSF56300">
    <property type="entry name" value="Metallo-dependent phosphatases"/>
    <property type="match status" value="1"/>
</dbReference>
<evidence type="ECO:0000313" key="2">
    <source>
        <dbReference type="EMBL" id="MFC7331789.1"/>
    </source>
</evidence>
<dbReference type="GO" id="GO:0004035">
    <property type="term" value="F:alkaline phosphatase activity"/>
    <property type="evidence" value="ECO:0007669"/>
    <property type="project" value="UniProtKB-EC"/>
</dbReference>
<dbReference type="PANTHER" id="PTHR46689">
    <property type="entry name" value="MEMBRANE PROTEIN, PUTATIVE-RELATED"/>
    <property type="match status" value="1"/>
</dbReference>
<keyword evidence="3" id="KW-1185">Reference proteome</keyword>
<keyword evidence="2" id="KW-0378">Hydrolase</keyword>
<dbReference type="PANTHER" id="PTHR46689:SF1">
    <property type="entry name" value="PHOD-LIKE PHOSPHATASE DOMAIN-CONTAINING PROTEIN"/>
    <property type="match status" value="1"/>
</dbReference>
<protein>
    <submittedName>
        <fullName evidence="2">Alkaline phosphatase D family protein</fullName>
        <ecNumber evidence="2">3.1.3.1</ecNumber>
    </submittedName>
</protein>
<dbReference type="Gene3D" id="3.60.21.70">
    <property type="entry name" value="PhoD-like phosphatase"/>
    <property type="match status" value="1"/>
</dbReference>
<sequence length="488" mass="53579">MRLGPVLLARGTQGGRWRVSCCMLFRGDAEPADLRVEGVSLPVPPRFLAEWSLDGGATERLWRYDFAVPRGVQDGRAGYGLDGDERRWHFALPGTLVPPRIAFASCGGCEDEAAIPAAGLSRNARWGHLLGRHRAEPFHLLLLGGDQVYADGLWQGVDGLAAATAARRGSAPLPPDLPARLDRWYLEVYRHGWSQPETAAVLASVPALCMWDDHDILDGWGSHPDAVLESAPYRAVFAAARKAFRLFQLGMADDPPETLLADPGTGVLSQGLTLNGVGVLALDLRSERRPDRVMSETTWKALPGWLDRYRGTRHLLLMSGVPVLFPGLGLAERILNLIPGRQRLEDDLRDQWRSPAHREEWTRLLRLLAGFVRETRCRVTVVSGEVHLGGVGVLRGLDLEIWQLISSGIVHPPPAGFAVDVLERLAGRREPLADGLTLEFPGFAETGRRLLPARNWLSLTGRPDGALEAEWHAEGAPALLRLTLPTLF</sequence>
<dbReference type="InterPro" id="IPR018946">
    <property type="entry name" value="PhoD-like_MPP"/>
</dbReference>
<dbReference type="EC" id="3.1.3.1" evidence="2"/>
<reference evidence="3" key="1">
    <citation type="journal article" date="2019" name="Int. J. Syst. Evol. Microbiol.">
        <title>The Global Catalogue of Microorganisms (GCM) 10K type strain sequencing project: providing services to taxonomists for standard genome sequencing and annotation.</title>
        <authorList>
            <consortium name="The Broad Institute Genomics Platform"/>
            <consortium name="The Broad Institute Genome Sequencing Center for Infectious Disease"/>
            <person name="Wu L."/>
            <person name="Ma J."/>
        </authorList>
    </citation>
    <scope>NUCLEOTIDE SEQUENCE [LARGE SCALE GENOMIC DNA]</scope>
    <source>
        <strain evidence="3">CGMCC 1.16275</strain>
    </source>
</reference>
<dbReference type="Proteomes" id="UP001596456">
    <property type="component" value="Unassembled WGS sequence"/>
</dbReference>
<dbReference type="EMBL" id="JBHTCM010000004">
    <property type="protein sequence ID" value="MFC7331789.1"/>
    <property type="molecule type" value="Genomic_DNA"/>
</dbReference>
<name>A0ABW2KRV0_9PROT</name>
<dbReference type="InterPro" id="IPR038607">
    <property type="entry name" value="PhoD-like_sf"/>
</dbReference>
<organism evidence="2 3">
    <name type="scientific">Rhodocista pekingensis</name>
    <dbReference type="NCBI Taxonomy" id="201185"/>
    <lineage>
        <taxon>Bacteria</taxon>
        <taxon>Pseudomonadati</taxon>
        <taxon>Pseudomonadota</taxon>
        <taxon>Alphaproteobacteria</taxon>
        <taxon>Rhodospirillales</taxon>
        <taxon>Azospirillaceae</taxon>
        <taxon>Rhodocista</taxon>
    </lineage>
</organism>
<dbReference type="InterPro" id="IPR043904">
    <property type="entry name" value="PhoD_2-like"/>
</dbReference>
<feature type="domain" description="PhoD-like phosphatase" evidence="1">
    <location>
        <begin position="126"/>
        <end position="337"/>
    </location>
</feature>
<proteinExistence type="predicted"/>
<dbReference type="RefSeq" id="WP_377355779.1">
    <property type="nucleotide sequence ID" value="NZ_JBHTCM010000004.1"/>
</dbReference>
<evidence type="ECO:0000313" key="3">
    <source>
        <dbReference type="Proteomes" id="UP001596456"/>
    </source>
</evidence>
<dbReference type="InterPro" id="IPR029052">
    <property type="entry name" value="Metallo-depent_PP-like"/>
</dbReference>
<dbReference type="CDD" id="cd07389">
    <property type="entry name" value="MPP_PhoD"/>
    <property type="match status" value="1"/>
</dbReference>
<dbReference type="Pfam" id="PF19050">
    <property type="entry name" value="PhoD_2"/>
    <property type="match status" value="1"/>
</dbReference>